<sequence>MNRTDSHSMTRSTIIVAGGSGSRMKSDRPKQFLELLGKPVLMYTLEAFHRFDSSMELIVVLPAEQIPFWEQLCLNHHFVLRHQVVSGGDTRFQSVKNGLSALSDSDLVAIHDGVRPLVSQTTINDCFAVAEKKGAAIPVLSVVESLREGTMEKSVPVDRSRYFSVQTPQVFHSSTLLKAYEQAYDPLFTDDASVAESAGFRVHLVEGNRENIKITHPVDLRIAEFFLSLPGRK</sequence>
<evidence type="ECO:0000256" key="2">
    <source>
        <dbReference type="ARBA" id="ARBA00022695"/>
    </source>
</evidence>
<feature type="site" description="Positions MEP for the nucleophilic attack" evidence="3">
    <location>
        <position position="213"/>
    </location>
</feature>
<dbReference type="FunFam" id="3.90.550.10:FF:000003">
    <property type="entry name" value="2-C-methyl-D-erythritol 4-phosphate cytidylyltransferase"/>
    <property type="match status" value="1"/>
</dbReference>
<dbReference type="InterPro" id="IPR034683">
    <property type="entry name" value="IspD/TarI"/>
</dbReference>
<dbReference type="EC" id="2.7.7.60" evidence="3"/>
<proteinExistence type="inferred from homology"/>
<dbReference type="HAMAP" id="MF_00108">
    <property type="entry name" value="IspD"/>
    <property type="match status" value="1"/>
</dbReference>
<dbReference type="NCBIfam" id="NF001186">
    <property type="entry name" value="PRK00155.2-3"/>
    <property type="match status" value="1"/>
</dbReference>
<dbReference type="UniPathway" id="UPA00056">
    <property type="reaction ID" value="UER00093"/>
</dbReference>
<keyword evidence="7" id="KW-1185">Reference proteome</keyword>
<dbReference type="Proteomes" id="UP000240621">
    <property type="component" value="Unassembled WGS sequence"/>
</dbReference>
<feature type="site" description="Transition state stabilizer" evidence="3">
    <location>
        <position position="30"/>
    </location>
</feature>
<keyword evidence="3" id="KW-0414">Isoprene biosynthesis</keyword>
<name>A0A2P8CHQ5_9BACT</name>
<organism evidence="5 6">
    <name type="scientific">Prolixibacter denitrificans</name>
    <dbReference type="NCBI Taxonomy" id="1541063"/>
    <lineage>
        <taxon>Bacteria</taxon>
        <taxon>Pseudomonadati</taxon>
        <taxon>Bacteroidota</taxon>
        <taxon>Bacteroidia</taxon>
        <taxon>Marinilabiliales</taxon>
        <taxon>Prolixibacteraceae</taxon>
        <taxon>Prolixibacter</taxon>
    </lineage>
</organism>
<dbReference type="RefSeq" id="WP_246187194.1">
    <property type="nucleotide sequence ID" value="NZ_BLAU01000001.1"/>
</dbReference>
<dbReference type="InterPro" id="IPR029044">
    <property type="entry name" value="Nucleotide-diphossugar_trans"/>
</dbReference>
<evidence type="ECO:0000313" key="7">
    <source>
        <dbReference type="Proteomes" id="UP000396862"/>
    </source>
</evidence>
<gene>
    <name evidence="3 4" type="primary">ispD</name>
    <name evidence="5" type="ORF">CLV93_102245</name>
    <name evidence="4" type="ORF">JCM18694_08780</name>
</gene>
<comment type="pathway">
    <text evidence="3">Isoprenoid biosynthesis; isopentenyl diphosphate biosynthesis via DXP pathway; isopentenyl diphosphate from 1-deoxy-D-xylulose 5-phosphate: step 2/6.</text>
</comment>
<evidence type="ECO:0000256" key="3">
    <source>
        <dbReference type="HAMAP-Rule" id="MF_00108"/>
    </source>
</evidence>
<dbReference type="PANTHER" id="PTHR32125:SF4">
    <property type="entry name" value="2-C-METHYL-D-ERYTHRITOL 4-PHOSPHATE CYTIDYLYLTRANSFERASE, CHLOROPLASTIC"/>
    <property type="match status" value="1"/>
</dbReference>
<comment type="similarity">
    <text evidence="3">Belongs to the IspD/TarI cytidylyltransferase family. IspD subfamily.</text>
</comment>
<dbReference type="GO" id="GO:0050518">
    <property type="term" value="F:2-C-methyl-D-erythritol 4-phosphate cytidylyltransferase activity"/>
    <property type="evidence" value="ECO:0007669"/>
    <property type="project" value="UniProtKB-UniRule"/>
</dbReference>
<reference evidence="5 6" key="1">
    <citation type="submission" date="2018-03" db="EMBL/GenBank/DDBJ databases">
        <title>Genomic Encyclopedia of Archaeal and Bacterial Type Strains, Phase II (KMG-II): from individual species to whole genera.</title>
        <authorList>
            <person name="Goeker M."/>
        </authorList>
    </citation>
    <scope>NUCLEOTIDE SEQUENCE [LARGE SCALE GENOMIC DNA]</scope>
    <source>
        <strain evidence="5 6">DSM 27267</strain>
    </source>
</reference>
<evidence type="ECO:0000313" key="5">
    <source>
        <dbReference type="EMBL" id="PSK84459.1"/>
    </source>
</evidence>
<comment type="catalytic activity">
    <reaction evidence="3">
        <text>2-C-methyl-D-erythritol 4-phosphate + CTP + H(+) = 4-CDP-2-C-methyl-D-erythritol + diphosphate</text>
        <dbReference type="Rhea" id="RHEA:13429"/>
        <dbReference type="ChEBI" id="CHEBI:15378"/>
        <dbReference type="ChEBI" id="CHEBI:33019"/>
        <dbReference type="ChEBI" id="CHEBI:37563"/>
        <dbReference type="ChEBI" id="CHEBI:57823"/>
        <dbReference type="ChEBI" id="CHEBI:58262"/>
        <dbReference type="EC" id="2.7.7.60"/>
    </reaction>
</comment>
<comment type="function">
    <text evidence="3">Catalyzes the formation of 4-diphosphocytidyl-2-C-methyl-D-erythritol from CTP and 2-C-methyl-D-erythritol 4-phosphate (MEP).</text>
</comment>
<dbReference type="CDD" id="cd02516">
    <property type="entry name" value="CDP-ME_synthetase"/>
    <property type="match status" value="1"/>
</dbReference>
<dbReference type="InterPro" id="IPR050088">
    <property type="entry name" value="IspD/TarI_cytidylyltransf_bact"/>
</dbReference>
<dbReference type="EMBL" id="PYGC01000002">
    <property type="protein sequence ID" value="PSK84459.1"/>
    <property type="molecule type" value="Genomic_DNA"/>
</dbReference>
<evidence type="ECO:0000256" key="1">
    <source>
        <dbReference type="ARBA" id="ARBA00022679"/>
    </source>
</evidence>
<dbReference type="EMBL" id="BLAU01000001">
    <property type="protein sequence ID" value="GET20632.1"/>
    <property type="molecule type" value="Genomic_DNA"/>
</dbReference>
<dbReference type="PANTHER" id="PTHR32125">
    <property type="entry name" value="2-C-METHYL-D-ERYTHRITOL 4-PHOSPHATE CYTIDYLYLTRANSFERASE, CHLOROPLASTIC"/>
    <property type="match status" value="1"/>
</dbReference>
<accession>A0A2P8CHQ5</accession>
<dbReference type="AlphaFoldDB" id="A0A2P8CHQ5"/>
<dbReference type="GO" id="GO:0019288">
    <property type="term" value="P:isopentenyl diphosphate biosynthetic process, methylerythritol 4-phosphate pathway"/>
    <property type="evidence" value="ECO:0007669"/>
    <property type="project" value="UniProtKB-UniRule"/>
</dbReference>
<keyword evidence="1 3" id="KW-0808">Transferase</keyword>
<keyword evidence="2 3" id="KW-0548">Nucleotidyltransferase</keyword>
<dbReference type="SUPFAM" id="SSF53448">
    <property type="entry name" value="Nucleotide-diphospho-sugar transferases"/>
    <property type="match status" value="1"/>
</dbReference>
<feature type="site" description="Transition state stabilizer" evidence="3">
    <location>
        <position position="23"/>
    </location>
</feature>
<evidence type="ECO:0000313" key="6">
    <source>
        <dbReference type="Proteomes" id="UP000240621"/>
    </source>
</evidence>
<evidence type="ECO:0000313" key="4">
    <source>
        <dbReference type="EMBL" id="GET20632.1"/>
    </source>
</evidence>
<dbReference type="Gene3D" id="3.90.550.10">
    <property type="entry name" value="Spore Coat Polysaccharide Biosynthesis Protein SpsA, Chain A"/>
    <property type="match status" value="1"/>
</dbReference>
<comment type="caution">
    <text evidence="5">The sequence shown here is derived from an EMBL/GenBank/DDBJ whole genome shotgun (WGS) entry which is preliminary data.</text>
</comment>
<protein>
    <recommendedName>
        <fullName evidence="3">2-C-methyl-D-erythritol 4-phosphate cytidylyltransferase</fullName>
        <ecNumber evidence="3">2.7.7.60</ecNumber>
    </recommendedName>
    <alternativeName>
        <fullName evidence="3">4-diphosphocytidyl-2C-methyl-D-erythritol synthase</fullName>
    </alternativeName>
    <alternativeName>
        <fullName evidence="3">MEP cytidylyltransferase</fullName>
        <shortName evidence="3">MCT</shortName>
    </alternativeName>
</protein>
<dbReference type="InterPro" id="IPR001228">
    <property type="entry name" value="IspD"/>
</dbReference>
<dbReference type="NCBIfam" id="TIGR00453">
    <property type="entry name" value="ispD"/>
    <property type="match status" value="1"/>
</dbReference>
<dbReference type="Proteomes" id="UP000396862">
    <property type="component" value="Unassembled WGS sequence"/>
</dbReference>
<reference evidence="4 7" key="2">
    <citation type="submission" date="2019-10" db="EMBL/GenBank/DDBJ databases">
        <title>Prolixibacter strains distinguished by the presence of nitrate reductase genes were adept at nitrate-dependent anaerobic corrosion of metallic iron and carbon steel.</title>
        <authorList>
            <person name="Iino T."/>
            <person name="Shono N."/>
            <person name="Ito K."/>
            <person name="Nakamura R."/>
            <person name="Sueoka K."/>
            <person name="Harayama S."/>
            <person name="Ohkuma M."/>
        </authorList>
    </citation>
    <scope>NUCLEOTIDE SEQUENCE [LARGE SCALE GENOMIC DNA]</scope>
    <source>
        <strain evidence="4 7">MIC1-1</strain>
    </source>
</reference>
<feature type="site" description="Positions MEP for the nucleophilic attack" evidence="3">
    <location>
        <position position="159"/>
    </location>
</feature>
<dbReference type="Pfam" id="PF01128">
    <property type="entry name" value="IspD"/>
    <property type="match status" value="1"/>
</dbReference>